<feature type="transmembrane region" description="Helical" evidence="8">
    <location>
        <begin position="170"/>
        <end position="191"/>
    </location>
</feature>
<dbReference type="Proteomes" id="UP000640489">
    <property type="component" value="Unassembled WGS sequence"/>
</dbReference>
<keyword evidence="10" id="KW-1185">Reference proteome</keyword>
<feature type="transmembrane region" description="Helical" evidence="8">
    <location>
        <begin position="109"/>
        <end position="135"/>
    </location>
</feature>
<feature type="transmembrane region" description="Helical" evidence="8">
    <location>
        <begin position="80"/>
        <end position="102"/>
    </location>
</feature>
<keyword evidence="3" id="KW-0808">Transferase</keyword>
<feature type="transmembrane region" description="Helical" evidence="8">
    <location>
        <begin position="141"/>
        <end position="163"/>
    </location>
</feature>
<dbReference type="GO" id="GO:0005886">
    <property type="term" value="C:plasma membrane"/>
    <property type="evidence" value="ECO:0007669"/>
    <property type="project" value="UniProtKB-SubCell"/>
</dbReference>
<dbReference type="AlphaFoldDB" id="A0A930VA56"/>
<evidence type="ECO:0000256" key="5">
    <source>
        <dbReference type="ARBA" id="ARBA00022989"/>
    </source>
</evidence>
<name>A0A930VA56_9ACTN</name>
<evidence type="ECO:0000256" key="7">
    <source>
        <dbReference type="ARBA" id="ARBA00024033"/>
    </source>
</evidence>
<keyword evidence="6 8" id="KW-0472">Membrane</keyword>
<gene>
    <name evidence="9" type="ORF">ISU07_11415</name>
</gene>
<accession>A0A930VA56</accession>
<sequence>MAGSPVRTLLLRVVGPALLLLAGLVVVGRTSAMIGNFGLGWDAHAYYVAWDGGLYDAAPGSLDAYNYSPLFAQVVWPLTFLPWPAFAAVFIGAALAGVAWLLRPLPAVVAVAGLMCCAFEIASGNVFWLLAVAAVLGTTRGAPWCAAAFTKVLPCVGPVWFVLRGEWRLLRGFVVTFVLLLAVSVISAPGLWQDWVRFLLDNGGSSPGLAFVPPLLVRLPVAAVLLVYAARTDRAWLLPVVMLLASPVVGTGNLALLAAIPRLVPRRTPTVPGHGRTAGRGRRVTA</sequence>
<reference evidence="9" key="1">
    <citation type="submission" date="2020-11" db="EMBL/GenBank/DDBJ databases">
        <title>Nocardioides sp. nov., isolated from Soil of Cynanchum wilfordii Hemsley rhizosphere.</title>
        <authorList>
            <person name="Lee J.-S."/>
            <person name="Suh M.K."/>
            <person name="Kim J.-S."/>
        </authorList>
    </citation>
    <scope>NUCLEOTIDE SEQUENCE</scope>
    <source>
        <strain evidence="9">KCTC 19275</strain>
    </source>
</reference>
<proteinExistence type="inferred from homology"/>
<evidence type="ECO:0000256" key="3">
    <source>
        <dbReference type="ARBA" id="ARBA00022679"/>
    </source>
</evidence>
<keyword evidence="5 8" id="KW-1133">Transmembrane helix</keyword>
<evidence type="ECO:0000256" key="1">
    <source>
        <dbReference type="ARBA" id="ARBA00004651"/>
    </source>
</evidence>
<evidence type="ECO:0000256" key="2">
    <source>
        <dbReference type="ARBA" id="ARBA00022475"/>
    </source>
</evidence>
<dbReference type="InterPro" id="IPR018584">
    <property type="entry name" value="GT87"/>
</dbReference>
<feature type="transmembrane region" description="Helical" evidence="8">
    <location>
        <begin position="236"/>
        <end position="260"/>
    </location>
</feature>
<feature type="transmembrane region" description="Helical" evidence="8">
    <location>
        <begin position="9"/>
        <end position="27"/>
    </location>
</feature>
<evidence type="ECO:0000256" key="6">
    <source>
        <dbReference type="ARBA" id="ARBA00023136"/>
    </source>
</evidence>
<evidence type="ECO:0000313" key="9">
    <source>
        <dbReference type="EMBL" id="MBF4763734.1"/>
    </source>
</evidence>
<protein>
    <submittedName>
        <fullName evidence="9">DUF2029 domain-containing protein</fullName>
    </submittedName>
</protein>
<dbReference type="RefSeq" id="WP_194706930.1">
    <property type="nucleotide sequence ID" value="NZ_JADKPN010000006.1"/>
</dbReference>
<keyword evidence="2" id="KW-1003">Cell membrane</keyword>
<evidence type="ECO:0000256" key="4">
    <source>
        <dbReference type="ARBA" id="ARBA00022692"/>
    </source>
</evidence>
<dbReference type="GO" id="GO:0016758">
    <property type="term" value="F:hexosyltransferase activity"/>
    <property type="evidence" value="ECO:0007669"/>
    <property type="project" value="InterPro"/>
</dbReference>
<dbReference type="Pfam" id="PF09594">
    <property type="entry name" value="GT87"/>
    <property type="match status" value="1"/>
</dbReference>
<feature type="transmembrane region" description="Helical" evidence="8">
    <location>
        <begin position="211"/>
        <end position="229"/>
    </location>
</feature>
<organism evidence="9 10">
    <name type="scientific">Nocardioides islandensis</name>
    <dbReference type="NCBI Taxonomy" id="433663"/>
    <lineage>
        <taxon>Bacteria</taxon>
        <taxon>Bacillati</taxon>
        <taxon>Actinomycetota</taxon>
        <taxon>Actinomycetes</taxon>
        <taxon>Propionibacteriales</taxon>
        <taxon>Nocardioidaceae</taxon>
        <taxon>Nocardioides</taxon>
    </lineage>
</organism>
<evidence type="ECO:0000313" key="10">
    <source>
        <dbReference type="Proteomes" id="UP000640489"/>
    </source>
</evidence>
<dbReference type="EMBL" id="JADKPN010000006">
    <property type="protein sequence ID" value="MBF4763734.1"/>
    <property type="molecule type" value="Genomic_DNA"/>
</dbReference>
<comment type="similarity">
    <text evidence="7">Belongs to the glycosyltransferase 87 family.</text>
</comment>
<comment type="caution">
    <text evidence="9">The sequence shown here is derived from an EMBL/GenBank/DDBJ whole genome shotgun (WGS) entry which is preliminary data.</text>
</comment>
<evidence type="ECO:0000256" key="8">
    <source>
        <dbReference type="SAM" id="Phobius"/>
    </source>
</evidence>
<keyword evidence="4 8" id="KW-0812">Transmembrane</keyword>
<comment type="subcellular location">
    <subcellularLocation>
        <location evidence="1">Cell membrane</location>
        <topology evidence="1">Multi-pass membrane protein</topology>
    </subcellularLocation>
</comment>